<protein>
    <submittedName>
        <fullName evidence="2">Uncharacterized protein</fullName>
    </submittedName>
</protein>
<proteinExistence type="predicted"/>
<keyword evidence="1" id="KW-1185">Reference proteome</keyword>
<organism evidence="1 2">
    <name type="scientific">Romanomermis culicivorax</name>
    <name type="common">Nematode worm</name>
    <dbReference type="NCBI Taxonomy" id="13658"/>
    <lineage>
        <taxon>Eukaryota</taxon>
        <taxon>Metazoa</taxon>
        <taxon>Ecdysozoa</taxon>
        <taxon>Nematoda</taxon>
        <taxon>Enoplea</taxon>
        <taxon>Dorylaimia</taxon>
        <taxon>Mermithida</taxon>
        <taxon>Mermithoidea</taxon>
        <taxon>Mermithidae</taxon>
        <taxon>Romanomermis</taxon>
    </lineage>
</organism>
<evidence type="ECO:0000313" key="1">
    <source>
        <dbReference type="Proteomes" id="UP000887565"/>
    </source>
</evidence>
<sequence>MRLVGADRFDDVIFVHVIRIAAGTFVEGVLRADAVHSLKIAAGYSKSLLYKSQFFDHIFQSDDSDNHLLKNVMQNCVYKFPGAQECLLYHVSRRTVEHGHTAAAS</sequence>
<dbReference type="WBParaSite" id="nRc.2.0.1.t00601-RA">
    <property type="protein sequence ID" value="nRc.2.0.1.t00601-RA"/>
    <property type="gene ID" value="nRc.2.0.1.g00601"/>
</dbReference>
<name>A0A915HH09_ROMCU</name>
<dbReference type="Proteomes" id="UP000887565">
    <property type="component" value="Unplaced"/>
</dbReference>
<accession>A0A915HH09</accession>
<dbReference type="AlphaFoldDB" id="A0A915HH09"/>
<reference evidence="2" key="1">
    <citation type="submission" date="2022-11" db="UniProtKB">
        <authorList>
            <consortium name="WormBaseParasite"/>
        </authorList>
    </citation>
    <scope>IDENTIFICATION</scope>
</reference>
<evidence type="ECO:0000313" key="2">
    <source>
        <dbReference type="WBParaSite" id="nRc.2.0.1.t00601-RA"/>
    </source>
</evidence>